<dbReference type="EMBL" id="LAZR01010407">
    <property type="protein sequence ID" value="KKM67115.1"/>
    <property type="molecule type" value="Genomic_DNA"/>
</dbReference>
<sequence>DSLRPTLTDRLGDAILGSTPNGRNWFFHMWAGKRRNRQSWRFPTVDNPHIDPQEVADAKDELSARVFQQEYEAAFRDLAEAVFRHVRASATAQEQQRAIEGHSYVLGVDWARTGDYTAVVCIDLDLTAVVYADRWTGVEYALQMSRIKAVVDRFAPLAVVSEVNNMGGPLSELLRNDDVPIVEFTSTNATKLLLVDSLSLALERQAITLLPFEPLLGELESYESKRLASGAIRYQAPAGQHDDLVMATMLALWGAGNASADYSAVLM</sequence>
<name>A0A0F9LRV7_9ZZZZ</name>
<comment type="caution">
    <text evidence="3">The sequence shown here is derived from an EMBL/GenBank/DDBJ whole genome shotgun (WGS) entry which is preliminary data.</text>
</comment>
<accession>A0A0F9LRV7</accession>
<feature type="non-terminal residue" evidence="3">
    <location>
        <position position="1"/>
    </location>
</feature>
<evidence type="ECO:0000313" key="3">
    <source>
        <dbReference type="EMBL" id="KKM67115.1"/>
    </source>
</evidence>
<gene>
    <name evidence="3" type="ORF">LCGC14_1474430</name>
</gene>
<dbReference type="InterPro" id="IPR035421">
    <property type="entry name" value="Terminase_6C"/>
</dbReference>
<dbReference type="Pfam" id="PF17289">
    <property type="entry name" value="Terminase_6C"/>
    <property type="match status" value="1"/>
</dbReference>
<proteinExistence type="predicted"/>
<feature type="domain" description="Terminase large subunit gp17-like C-terminal" evidence="2">
    <location>
        <begin position="107"/>
        <end position="252"/>
    </location>
</feature>
<reference evidence="3" key="1">
    <citation type="journal article" date="2015" name="Nature">
        <title>Complex archaea that bridge the gap between prokaryotes and eukaryotes.</title>
        <authorList>
            <person name="Spang A."/>
            <person name="Saw J.H."/>
            <person name="Jorgensen S.L."/>
            <person name="Zaremba-Niedzwiedzka K."/>
            <person name="Martijn J."/>
            <person name="Lind A.E."/>
            <person name="van Eijk R."/>
            <person name="Schleper C."/>
            <person name="Guy L."/>
            <person name="Ettema T.J."/>
        </authorList>
    </citation>
    <scope>NUCLEOTIDE SEQUENCE</scope>
</reference>
<evidence type="ECO:0000259" key="2">
    <source>
        <dbReference type="Pfam" id="PF17289"/>
    </source>
</evidence>
<protein>
    <recommendedName>
        <fullName evidence="2">Terminase large subunit gp17-like C-terminal domain-containing protein</fullName>
    </recommendedName>
</protein>
<keyword evidence="1" id="KW-1188">Viral release from host cell</keyword>
<dbReference type="Gene3D" id="3.30.420.240">
    <property type="match status" value="1"/>
</dbReference>
<dbReference type="AlphaFoldDB" id="A0A0F9LRV7"/>
<organism evidence="3">
    <name type="scientific">marine sediment metagenome</name>
    <dbReference type="NCBI Taxonomy" id="412755"/>
    <lineage>
        <taxon>unclassified sequences</taxon>
        <taxon>metagenomes</taxon>
        <taxon>ecological metagenomes</taxon>
    </lineage>
</organism>
<evidence type="ECO:0000256" key="1">
    <source>
        <dbReference type="ARBA" id="ARBA00022612"/>
    </source>
</evidence>